<proteinExistence type="predicted"/>
<reference evidence="2 3" key="1">
    <citation type="journal article" date="2018" name="IMA Fungus">
        <title>IMA Genome-F 9: Draft genome sequence of Annulohypoxylon stygium, Aspergillus mulundensis, Berkeleyomyces basicola (syn. Thielaviopsis basicola), Ceratocystis smalleyi, two Cercospora beticola strains, Coleophoma cylindrospora, Fusarium fracticaudum, Phialophora cf. hyalina, and Morchella septimelata.</title>
        <authorList>
            <person name="Wingfield B.D."/>
            <person name="Bills G.F."/>
            <person name="Dong Y."/>
            <person name="Huang W."/>
            <person name="Nel W.J."/>
            <person name="Swalarsk-Parry B.S."/>
            <person name="Vaghefi N."/>
            <person name="Wilken P.M."/>
            <person name="An Z."/>
            <person name="de Beer Z.W."/>
            <person name="De Vos L."/>
            <person name="Chen L."/>
            <person name="Duong T.A."/>
            <person name="Gao Y."/>
            <person name="Hammerbacher A."/>
            <person name="Kikkert J.R."/>
            <person name="Li Y."/>
            <person name="Li H."/>
            <person name="Li K."/>
            <person name="Li Q."/>
            <person name="Liu X."/>
            <person name="Ma X."/>
            <person name="Naidoo K."/>
            <person name="Pethybridge S.J."/>
            <person name="Sun J."/>
            <person name="Steenkamp E.T."/>
            <person name="van der Nest M.A."/>
            <person name="van Wyk S."/>
            <person name="Wingfield M.J."/>
            <person name="Xiong C."/>
            <person name="Yue Q."/>
            <person name="Zhang X."/>
        </authorList>
    </citation>
    <scope>NUCLEOTIDE SEQUENCE [LARGE SCALE GENOMIC DNA]</scope>
    <source>
        <strain evidence="2 3">BP5796</strain>
    </source>
</reference>
<feature type="region of interest" description="Disordered" evidence="1">
    <location>
        <begin position="59"/>
        <end position="135"/>
    </location>
</feature>
<keyword evidence="3" id="KW-1185">Reference proteome</keyword>
<comment type="caution">
    <text evidence="2">The sequence shown here is derived from an EMBL/GenBank/DDBJ whole genome shotgun (WGS) entry which is preliminary data.</text>
</comment>
<feature type="compositionally biased region" description="Basic and acidic residues" evidence="1">
    <location>
        <begin position="93"/>
        <end position="105"/>
    </location>
</feature>
<dbReference type="Proteomes" id="UP000256328">
    <property type="component" value="Unassembled WGS sequence"/>
</dbReference>
<evidence type="ECO:0000313" key="3">
    <source>
        <dbReference type="Proteomes" id="UP000256328"/>
    </source>
</evidence>
<sequence length="135" mass="15147">MSSLDYKMFHHEMIFRSINVNVRQVLQRNCVNHIADQGLALFLLESSLSGAKRETYSELFQSGGEQMESQERQELRRSASRSTDSAIKRNKPHSLEARGHERGSRTDCGTTARGGNPFEPGTRAGSHVSARKDII</sequence>
<dbReference type="AlphaFoldDB" id="A0A3D8Q527"/>
<dbReference type="EMBL" id="PDLN01000024">
    <property type="protein sequence ID" value="RDW56926.1"/>
    <property type="molecule type" value="Genomic_DNA"/>
</dbReference>
<name>A0A3D8Q527_9HELO</name>
<organism evidence="2 3">
    <name type="scientific">Coleophoma crateriformis</name>
    <dbReference type="NCBI Taxonomy" id="565419"/>
    <lineage>
        <taxon>Eukaryota</taxon>
        <taxon>Fungi</taxon>
        <taxon>Dikarya</taxon>
        <taxon>Ascomycota</taxon>
        <taxon>Pezizomycotina</taxon>
        <taxon>Leotiomycetes</taxon>
        <taxon>Helotiales</taxon>
        <taxon>Dermateaceae</taxon>
        <taxon>Coleophoma</taxon>
    </lineage>
</organism>
<evidence type="ECO:0000313" key="2">
    <source>
        <dbReference type="EMBL" id="RDW56926.1"/>
    </source>
</evidence>
<protein>
    <submittedName>
        <fullName evidence="2">Uncharacterized protein</fullName>
    </submittedName>
</protein>
<accession>A0A3D8Q527</accession>
<evidence type="ECO:0000256" key="1">
    <source>
        <dbReference type="SAM" id="MobiDB-lite"/>
    </source>
</evidence>
<gene>
    <name evidence="2" type="ORF">BP5796_12993</name>
</gene>